<accession>A0ACB8SAA7</accession>
<sequence>MAATSNLPPGLEGNYLETSTGGDAAWLPISVKKWYTNAFIVHEAVDPTTPGKILLGYKKRGFGAHLYNGFGGKVEPGETPAQAAARELKEECGVEAPLQHCGSLLFVSQSGPEWAFQIEVYRADEYTGALIETDEMRPQWFSTTPASTDAPAPADQGEEELLPIPYDTMWPDDVYWIPLLLSKTPFIGRADFEIDATGKYSMKRWWFGVPPS</sequence>
<reference evidence="1" key="1">
    <citation type="submission" date="2021-02" db="EMBL/GenBank/DDBJ databases">
        <authorList>
            <consortium name="DOE Joint Genome Institute"/>
            <person name="Ahrendt S."/>
            <person name="Looney B.P."/>
            <person name="Miyauchi S."/>
            <person name="Morin E."/>
            <person name="Drula E."/>
            <person name="Courty P.E."/>
            <person name="Chicoki N."/>
            <person name="Fauchery L."/>
            <person name="Kohler A."/>
            <person name="Kuo A."/>
            <person name="Labutti K."/>
            <person name="Pangilinan J."/>
            <person name="Lipzen A."/>
            <person name="Riley R."/>
            <person name="Andreopoulos W."/>
            <person name="He G."/>
            <person name="Johnson J."/>
            <person name="Barry K.W."/>
            <person name="Grigoriev I.V."/>
            <person name="Nagy L."/>
            <person name="Hibbett D."/>
            <person name="Henrissat B."/>
            <person name="Matheny P.B."/>
            <person name="Labbe J."/>
            <person name="Martin F."/>
        </authorList>
    </citation>
    <scope>NUCLEOTIDE SEQUENCE</scope>
    <source>
        <strain evidence="1">FP105234-sp</strain>
    </source>
</reference>
<gene>
    <name evidence="1" type="ORF">FA95DRAFT_1552608</name>
</gene>
<reference evidence="1" key="2">
    <citation type="journal article" date="2022" name="New Phytol.">
        <title>Evolutionary transition to the ectomycorrhizal habit in the genomes of a hyperdiverse lineage of mushroom-forming fungi.</title>
        <authorList>
            <person name="Looney B."/>
            <person name="Miyauchi S."/>
            <person name="Morin E."/>
            <person name="Drula E."/>
            <person name="Courty P.E."/>
            <person name="Kohler A."/>
            <person name="Kuo A."/>
            <person name="LaButti K."/>
            <person name="Pangilinan J."/>
            <person name="Lipzen A."/>
            <person name="Riley R."/>
            <person name="Andreopoulos W."/>
            <person name="He G."/>
            <person name="Johnson J."/>
            <person name="Nolan M."/>
            <person name="Tritt A."/>
            <person name="Barry K.W."/>
            <person name="Grigoriev I.V."/>
            <person name="Nagy L.G."/>
            <person name="Hibbett D."/>
            <person name="Henrissat B."/>
            <person name="Matheny P.B."/>
            <person name="Labbe J."/>
            <person name="Martin F.M."/>
        </authorList>
    </citation>
    <scope>NUCLEOTIDE SEQUENCE</scope>
    <source>
        <strain evidence="1">FP105234-sp</strain>
    </source>
</reference>
<organism evidence="1 2">
    <name type="scientific">Auriscalpium vulgare</name>
    <dbReference type="NCBI Taxonomy" id="40419"/>
    <lineage>
        <taxon>Eukaryota</taxon>
        <taxon>Fungi</taxon>
        <taxon>Dikarya</taxon>
        <taxon>Basidiomycota</taxon>
        <taxon>Agaricomycotina</taxon>
        <taxon>Agaricomycetes</taxon>
        <taxon>Russulales</taxon>
        <taxon>Auriscalpiaceae</taxon>
        <taxon>Auriscalpium</taxon>
    </lineage>
</organism>
<comment type="caution">
    <text evidence="1">The sequence shown here is derived from an EMBL/GenBank/DDBJ whole genome shotgun (WGS) entry which is preliminary data.</text>
</comment>
<keyword evidence="2" id="KW-1185">Reference proteome</keyword>
<protein>
    <submittedName>
        <fullName evidence="1">Uncharacterized protein</fullName>
    </submittedName>
</protein>
<name>A0ACB8SAA7_9AGAM</name>
<dbReference type="Proteomes" id="UP000814033">
    <property type="component" value="Unassembled WGS sequence"/>
</dbReference>
<evidence type="ECO:0000313" key="2">
    <source>
        <dbReference type="Proteomes" id="UP000814033"/>
    </source>
</evidence>
<dbReference type="EMBL" id="MU275841">
    <property type="protein sequence ID" value="KAI0053122.1"/>
    <property type="molecule type" value="Genomic_DNA"/>
</dbReference>
<proteinExistence type="predicted"/>
<evidence type="ECO:0000313" key="1">
    <source>
        <dbReference type="EMBL" id="KAI0053122.1"/>
    </source>
</evidence>